<dbReference type="AlphaFoldDB" id="A0A127HUL2"/>
<proteinExistence type="predicted"/>
<evidence type="ECO:0000313" key="1">
    <source>
        <dbReference type="EMBL" id="AMN78081.1"/>
    </source>
</evidence>
<dbReference type="KEGG" id="pazo:AYR47_06945"/>
<sequence length="104" mass="11450">MFLVNPDLAESASFAQGETGAVRCEHARKDFPKSTSFCLFKQRLKEILTQPLASHLTAHVNRKVSDAVIARAIAVVTKARPSDDLIVLIKHHQNGITIMSLKSL</sequence>
<evidence type="ECO:0000313" key="2">
    <source>
        <dbReference type="Proteomes" id="UP000070516"/>
    </source>
</evidence>
<name>A0A127HUL2_PSEAZ</name>
<dbReference type="EMBL" id="CP014546">
    <property type="protein sequence ID" value="AMN78081.1"/>
    <property type="molecule type" value="Genomic_DNA"/>
</dbReference>
<accession>A0A127HUL2</accession>
<reference evidence="1 2" key="1">
    <citation type="submission" date="2016-02" db="EMBL/GenBank/DDBJ databases">
        <title>Complete genome sequence of Pseudomonas azotoformans S4.</title>
        <authorList>
            <person name="Fang Y."/>
            <person name="Wu L."/>
            <person name="Feng G."/>
        </authorList>
    </citation>
    <scope>NUCLEOTIDE SEQUENCE [LARGE SCALE GENOMIC DNA]</scope>
    <source>
        <strain evidence="1 2">S4</strain>
    </source>
</reference>
<organism evidence="1 2">
    <name type="scientific">Pseudomonas azotoformans</name>
    <dbReference type="NCBI Taxonomy" id="47878"/>
    <lineage>
        <taxon>Bacteria</taxon>
        <taxon>Pseudomonadati</taxon>
        <taxon>Pseudomonadota</taxon>
        <taxon>Gammaproteobacteria</taxon>
        <taxon>Pseudomonadales</taxon>
        <taxon>Pseudomonadaceae</taxon>
        <taxon>Pseudomonas</taxon>
    </lineage>
</organism>
<gene>
    <name evidence="1" type="ORF">AYR47_06945</name>
</gene>
<protein>
    <submittedName>
        <fullName evidence="1">Uncharacterized protein</fullName>
    </submittedName>
</protein>
<dbReference type="Proteomes" id="UP000070516">
    <property type="component" value="Chromosome"/>
</dbReference>